<dbReference type="InterPro" id="IPR015510">
    <property type="entry name" value="PGRP"/>
</dbReference>
<dbReference type="Gene3D" id="3.40.80.10">
    <property type="entry name" value="Peptidoglycan recognition protein-like"/>
    <property type="match status" value="1"/>
</dbReference>
<comment type="caution">
    <text evidence="3">The sequence shown here is derived from an EMBL/GenBank/DDBJ whole genome shotgun (WGS) entry which is preliminary data.</text>
</comment>
<evidence type="ECO:0000256" key="1">
    <source>
        <dbReference type="ARBA" id="ARBA00007553"/>
    </source>
</evidence>
<dbReference type="SUPFAM" id="SSF56784">
    <property type="entry name" value="HAD-like"/>
    <property type="match status" value="1"/>
</dbReference>
<dbReference type="PANTHER" id="PTHR11022:SF41">
    <property type="entry name" value="PEPTIDOGLYCAN-RECOGNITION PROTEIN LC-RELATED"/>
    <property type="match status" value="1"/>
</dbReference>
<evidence type="ECO:0000313" key="4">
    <source>
        <dbReference type="Proteomes" id="UP000661607"/>
    </source>
</evidence>
<evidence type="ECO:0000313" key="3">
    <source>
        <dbReference type="EMBL" id="MBE1561129.1"/>
    </source>
</evidence>
<feature type="domain" description="Peptidoglycan recognition protein family" evidence="2">
    <location>
        <begin position="3"/>
        <end position="118"/>
    </location>
</feature>
<dbReference type="InterPro" id="IPR002502">
    <property type="entry name" value="Amidase_domain"/>
</dbReference>
<dbReference type="InterPro" id="IPR006619">
    <property type="entry name" value="PGRP_domain_met/bac"/>
</dbReference>
<dbReference type="CDD" id="cd06583">
    <property type="entry name" value="PGRP"/>
    <property type="match status" value="1"/>
</dbReference>
<sequence>MPWSARTEFFVHHTDGPRDQPISSIQDFHIDGRDWTDIGYNWLVRDVGTIYEGRGWTAVGAHCPGHNRTGIGVAYIGSNNPIDGHSESTAMIGDRMDTDIVCGMEAGLYTILVLTGVTQRGQIDRFPHRPSRVVEFAATRRSWA</sequence>
<name>A0ABR9KGH6_9ACTN</name>
<evidence type="ECO:0000259" key="2">
    <source>
        <dbReference type="SMART" id="SM00701"/>
    </source>
</evidence>
<dbReference type="Pfam" id="PF13242">
    <property type="entry name" value="Hydrolase_like"/>
    <property type="match status" value="1"/>
</dbReference>
<accession>A0ABR9KGH6</accession>
<dbReference type="InterPro" id="IPR036412">
    <property type="entry name" value="HAD-like_sf"/>
</dbReference>
<dbReference type="SMART" id="SM00701">
    <property type="entry name" value="PGRP"/>
    <property type="match status" value="1"/>
</dbReference>
<dbReference type="RefSeq" id="WP_318781821.1">
    <property type="nucleotide sequence ID" value="NZ_BAAASY010000014.1"/>
</dbReference>
<dbReference type="InterPro" id="IPR036505">
    <property type="entry name" value="Amidase/PGRP_sf"/>
</dbReference>
<dbReference type="SUPFAM" id="SSF55846">
    <property type="entry name" value="N-acetylmuramoyl-L-alanine amidase-like"/>
    <property type="match status" value="1"/>
</dbReference>
<dbReference type="EMBL" id="JADBEF010000001">
    <property type="protein sequence ID" value="MBE1561129.1"/>
    <property type="molecule type" value="Genomic_DNA"/>
</dbReference>
<protein>
    <recommendedName>
        <fullName evidence="2">Peptidoglycan recognition protein family domain-containing protein</fullName>
    </recommendedName>
</protein>
<proteinExistence type="inferred from homology"/>
<keyword evidence="4" id="KW-1185">Reference proteome</keyword>
<comment type="similarity">
    <text evidence="1">Belongs to the N-acetylmuramoyl-L-alanine amidase 2 family.</text>
</comment>
<gene>
    <name evidence="3" type="ORF">H4W81_003908</name>
</gene>
<organism evidence="3 4">
    <name type="scientific">Nonomuraea africana</name>
    <dbReference type="NCBI Taxonomy" id="46171"/>
    <lineage>
        <taxon>Bacteria</taxon>
        <taxon>Bacillati</taxon>
        <taxon>Actinomycetota</taxon>
        <taxon>Actinomycetes</taxon>
        <taxon>Streptosporangiales</taxon>
        <taxon>Streptosporangiaceae</taxon>
        <taxon>Nonomuraea</taxon>
    </lineage>
</organism>
<dbReference type="PANTHER" id="PTHR11022">
    <property type="entry name" value="PEPTIDOGLYCAN RECOGNITION PROTEIN"/>
    <property type="match status" value="1"/>
</dbReference>
<dbReference type="Proteomes" id="UP000661607">
    <property type="component" value="Unassembled WGS sequence"/>
</dbReference>
<reference evidence="3 4" key="1">
    <citation type="submission" date="2020-10" db="EMBL/GenBank/DDBJ databases">
        <title>Sequencing the genomes of 1000 actinobacteria strains.</title>
        <authorList>
            <person name="Klenk H.-P."/>
        </authorList>
    </citation>
    <scope>NUCLEOTIDE SEQUENCE [LARGE SCALE GENOMIC DNA]</scope>
    <source>
        <strain evidence="3 4">DSM 43748</strain>
    </source>
</reference>